<dbReference type="STRING" id="195522.BD01_1324"/>
<organism evidence="1 2">
    <name type="scientific">Thermococcus nautili</name>
    <dbReference type="NCBI Taxonomy" id="195522"/>
    <lineage>
        <taxon>Archaea</taxon>
        <taxon>Methanobacteriati</taxon>
        <taxon>Methanobacteriota</taxon>
        <taxon>Thermococci</taxon>
        <taxon>Thermococcales</taxon>
        <taxon>Thermococcaceae</taxon>
        <taxon>Thermococcus</taxon>
    </lineage>
</organism>
<evidence type="ECO:0000313" key="1">
    <source>
        <dbReference type="EMBL" id="AHL22935.1"/>
    </source>
</evidence>
<dbReference type="HOGENOM" id="CLU_096716_0_0_2"/>
<sequence length="252" mass="28399">MGMVMGYKVFRTGVGALDEMLGGGIIEDGILLVVYNTGSYGWALGVEVFKAFLSRGWYGVVTDYSLPYSILRKYATAVRFALQTLGREDRLAVVDVFGSVNGIQPREPFVYTLGRVDGSTFLPKILAIYKKLIEGRPRRIGLAVTMDGFVEVFGEDTGMRILKKNMALKESYPRSEGEEVLNVFLINRDRVSPRFLSWLSQYAEHIVELRPTERPGVENMHVVKSLLPDFEPSTGIFRFKKGRVEIRPTSRD</sequence>
<reference evidence="1 2" key="1">
    <citation type="submission" date="2014-02" db="EMBL/GenBank/DDBJ databases">
        <title>Genome Sequence of an Hyperthermophilic Archaeon, Thermococcus nautili 30-1, producing viral vesicles.</title>
        <authorList>
            <person name="Oberto J."/>
            <person name="Gaudin M."/>
            <person name="Cossu M."/>
            <person name="Gorlas A."/>
            <person name="Slesarev A."/>
            <person name="Marguet E."/>
            <person name="Forterre P."/>
        </authorList>
    </citation>
    <scope>NUCLEOTIDE SEQUENCE [LARGE SCALE GENOMIC DNA]</scope>
    <source>
        <strain evidence="1 2">30-1</strain>
    </source>
</reference>
<dbReference type="AlphaFoldDB" id="W8P5Y8"/>
<dbReference type="eggNOG" id="arCOG03808">
    <property type="taxonomic scope" value="Archaea"/>
</dbReference>
<dbReference type="Gene3D" id="3.40.50.300">
    <property type="entry name" value="P-loop containing nucleotide triphosphate hydrolases"/>
    <property type="match status" value="1"/>
</dbReference>
<accession>W8P5Y8</accession>
<name>W8P5Y8_9EURY</name>
<keyword evidence="2" id="KW-1185">Reference proteome</keyword>
<protein>
    <recommendedName>
        <fullName evidence="3">RecA-superfamily ATPases implicated in signal transduction</fullName>
    </recommendedName>
</protein>
<dbReference type="KEGG" id="tnu:BD01_1324"/>
<gene>
    <name evidence="1" type="ORF">BD01_1324</name>
</gene>
<evidence type="ECO:0008006" key="3">
    <source>
        <dbReference type="Google" id="ProtNLM"/>
    </source>
</evidence>
<dbReference type="InterPro" id="IPR027417">
    <property type="entry name" value="P-loop_NTPase"/>
</dbReference>
<dbReference type="Proteomes" id="UP000019434">
    <property type="component" value="Chromosome"/>
</dbReference>
<dbReference type="EMBL" id="CP007264">
    <property type="protein sequence ID" value="AHL22935.1"/>
    <property type="molecule type" value="Genomic_DNA"/>
</dbReference>
<evidence type="ECO:0000313" key="2">
    <source>
        <dbReference type="Proteomes" id="UP000019434"/>
    </source>
</evidence>
<proteinExistence type="predicted"/>